<evidence type="ECO:0000313" key="2">
    <source>
        <dbReference type="Proteomes" id="UP000058012"/>
    </source>
</evidence>
<comment type="caution">
    <text evidence="1">The sequence shown here is derived from an EMBL/GenBank/DDBJ whole genome shotgun (WGS) entry which is preliminary data.</text>
</comment>
<organism evidence="1 2">
    <name type="scientific">Novosphingobium fuchskuhlense</name>
    <dbReference type="NCBI Taxonomy" id="1117702"/>
    <lineage>
        <taxon>Bacteria</taxon>
        <taxon>Pseudomonadati</taxon>
        <taxon>Pseudomonadota</taxon>
        <taxon>Alphaproteobacteria</taxon>
        <taxon>Sphingomonadales</taxon>
        <taxon>Sphingomonadaceae</taxon>
        <taxon>Novosphingobium</taxon>
    </lineage>
</organism>
<reference evidence="1 2" key="1">
    <citation type="submission" date="2015-10" db="EMBL/GenBank/DDBJ databases">
        <title>Draft genome sequence of Novosphingobium fuchskuhlense DSM 25065 isolated from a surface water sample of the southwest basin of Lake Grosse Fuchskuhle.</title>
        <authorList>
            <person name="Ruckert C."/>
            <person name="Winkler A."/>
            <person name="Glaeser J."/>
            <person name="Grossart H.-P."/>
            <person name="Kalinowski J."/>
            <person name="Glaeser S."/>
        </authorList>
    </citation>
    <scope>NUCLEOTIDE SEQUENCE [LARGE SCALE GENOMIC DNA]</scope>
    <source>
        <strain evidence="1 2">FNE08-7</strain>
    </source>
</reference>
<dbReference type="Proteomes" id="UP000058012">
    <property type="component" value="Unassembled WGS sequence"/>
</dbReference>
<name>A0A117UWH5_9SPHN</name>
<evidence type="ECO:0000313" key="1">
    <source>
        <dbReference type="EMBL" id="KUR72118.1"/>
    </source>
</evidence>
<dbReference type="STRING" id="1117702.AQZ52_02080"/>
<dbReference type="AlphaFoldDB" id="A0A117UWH5"/>
<gene>
    <name evidence="1" type="ORF">AQZ52_02080</name>
</gene>
<protein>
    <submittedName>
        <fullName evidence="1">Uncharacterized protein</fullName>
    </submittedName>
</protein>
<proteinExistence type="predicted"/>
<keyword evidence="2" id="KW-1185">Reference proteome</keyword>
<dbReference type="EMBL" id="LLZS01000003">
    <property type="protein sequence ID" value="KUR72118.1"/>
    <property type="molecule type" value="Genomic_DNA"/>
</dbReference>
<accession>A0A117UWH5</accession>
<sequence length="100" mass="10959">MLSLLPGKGIGHILSRESFIQQSPKVSLKPLGKCLRRNIALDYREAAGPDTVLELLKMLAVLSRSGNIVAALLTRISGITKIEQRAAGHRRIIENAVQYL</sequence>